<reference evidence="1 2" key="1">
    <citation type="journal article" date="2016" name="Proc. Natl. Acad. Sci. U.S.A.">
        <title>Comparative genomics of biotechnologically important yeasts.</title>
        <authorList>
            <person name="Riley R."/>
            <person name="Haridas S."/>
            <person name="Wolfe K.H."/>
            <person name="Lopes M.R."/>
            <person name="Hittinger C.T."/>
            <person name="Goeker M."/>
            <person name="Salamov A.A."/>
            <person name="Wisecaver J.H."/>
            <person name="Long T.M."/>
            <person name="Calvey C.H."/>
            <person name="Aerts A.L."/>
            <person name="Barry K.W."/>
            <person name="Choi C."/>
            <person name="Clum A."/>
            <person name="Coughlan A.Y."/>
            <person name="Deshpande S."/>
            <person name="Douglass A.P."/>
            <person name="Hanson S.J."/>
            <person name="Klenk H.-P."/>
            <person name="LaButti K.M."/>
            <person name="Lapidus A."/>
            <person name="Lindquist E.A."/>
            <person name="Lipzen A.M."/>
            <person name="Meier-Kolthoff J.P."/>
            <person name="Ohm R.A."/>
            <person name="Otillar R.P."/>
            <person name="Pangilinan J.L."/>
            <person name="Peng Y."/>
            <person name="Rokas A."/>
            <person name="Rosa C.A."/>
            <person name="Scheuner C."/>
            <person name="Sibirny A.A."/>
            <person name="Slot J.C."/>
            <person name="Stielow J.B."/>
            <person name="Sun H."/>
            <person name="Kurtzman C.P."/>
            <person name="Blackwell M."/>
            <person name="Grigoriev I.V."/>
            <person name="Jeffries T.W."/>
        </authorList>
    </citation>
    <scope>NUCLEOTIDE SEQUENCE [LARGE SCALE GENOMIC DNA]</scope>
    <source>
        <strain evidence="2">ATCC 18201 / CBS 1600 / BCRC 20928 / JCM 3617 / NBRC 0987 / NRRL Y-1542</strain>
    </source>
</reference>
<name>A0A1E4S0M5_CYBJN</name>
<dbReference type="EMBL" id="KV453932">
    <property type="protein sequence ID" value="ODV73047.1"/>
    <property type="molecule type" value="Genomic_DNA"/>
</dbReference>
<sequence length="347" mass="38590">MVVQVSTILLEDSSTEPFAIPIPAKSQGAGITAANTTSSTTPSLQSILDQRKCSQLCLRDHSVSSNDTVNSSAISCSSSLFTVSSSEMESCESHPLECPISCMDDVEEEFFVSSKVQLIMPLSTREAEPSLTKRASFVSNLTRSIKSLTNSTSTVTHKSNDLLFGIQPRLTDDRHPLRLLEDNFTQELETYNVTSQPSSSSDSITVHRAREARINSKFLRLYAHEASARENNLLPEISQDEENRFLEDPAYFRGSDREFALVVRQRLWSCVVLPPREDPAFEHAPEYIQVDKNCTGSMTSLKATNAKKPWVKFEDERNGDLGPRGVLGKGTQFVVKGWCNSRWLASQ</sequence>
<dbReference type="Proteomes" id="UP000094389">
    <property type="component" value="Unassembled WGS sequence"/>
</dbReference>
<keyword evidence="2" id="KW-1185">Reference proteome</keyword>
<dbReference type="OMA" id="MESCESH"/>
<dbReference type="RefSeq" id="XP_020070086.1">
    <property type="nucleotide sequence ID" value="XM_020216478.1"/>
</dbReference>
<dbReference type="GeneID" id="30990874"/>
<evidence type="ECO:0000313" key="1">
    <source>
        <dbReference type="EMBL" id="ODV73047.1"/>
    </source>
</evidence>
<dbReference type="AlphaFoldDB" id="A0A1E4S0M5"/>
<organism evidence="1 2">
    <name type="scientific">Cyberlindnera jadinii (strain ATCC 18201 / CBS 1600 / BCRC 20928 / JCM 3617 / NBRC 0987 / NRRL Y-1542)</name>
    <name type="common">Torula yeast</name>
    <name type="synonym">Candida utilis</name>
    <dbReference type="NCBI Taxonomy" id="983966"/>
    <lineage>
        <taxon>Eukaryota</taxon>
        <taxon>Fungi</taxon>
        <taxon>Dikarya</taxon>
        <taxon>Ascomycota</taxon>
        <taxon>Saccharomycotina</taxon>
        <taxon>Saccharomycetes</taxon>
        <taxon>Phaffomycetales</taxon>
        <taxon>Phaffomycetaceae</taxon>
        <taxon>Cyberlindnera</taxon>
    </lineage>
</organism>
<accession>A0A1E4S0M5</accession>
<proteinExistence type="predicted"/>
<protein>
    <submittedName>
        <fullName evidence="1">Uncharacterized protein</fullName>
    </submittedName>
</protein>
<evidence type="ECO:0000313" key="2">
    <source>
        <dbReference type="Proteomes" id="UP000094389"/>
    </source>
</evidence>
<dbReference type="OrthoDB" id="4088353at2759"/>
<gene>
    <name evidence="1" type="ORF">CYBJADRAFT_173560</name>
</gene>